<dbReference type="EMBL" id="BJYL01000003">
    <property type="protein sequence ID" value="GEN81780.1"/>
    <property type="molecule type" value="Genomic_DNA"/>
</dbReference>
<sequence length="54" mass="6177">MKIQNPHDKFFKETLGNIATAQDFLVNYLPDQIMNAIDINTHLSRKNKASSVMN</sequence>
<dbReference type="Proteomes" id="UP000321901">
    <property type="component" value="Unassembled WGS sequence"/>
</dbReference>
<name>A0A511Z2W2_9BACL</name>
<reference evidence="2 3" key="1">
    <citation type="submission" date="2019-07" db="EMBL/GenBank/DDBJ databases">
        <title>Whole genome shotgun sequence of Sporosarcina luteola NBRC 105378.</title>
        <authorList>
            <person name="Hosoyama A."/>
            <person name="Uohara A."/>
            <person name="Ohji S."/>
            <person name="Ichikawa N."/>
        </authorList>
    </citation>
    <scope>NUCLEOTIDE SEQUENCE [LARGE SCALE GENOMIC DNA]</scope>
    <source>
        <strain evidence="2 3">NBRC 105378</strain>
    </source>
</reference>
<protein>
    <recommendedName>
        <fullName evidence="1">Transposase (putative) YhgA-like domain-containing protein</fullName>
    </recommendedName>
</protein>
<dbReference type="AlphaFoldDB" id="A0A511Z2W2"/>
<dbReference type="Pfam" id="PF04754">
    <property type="entry name" value="Transposase_31"/>
    <property type="match status" value="1"/>
</dbReference>
<feature type="domain" description="Transposase (putative) YhgA-like" evidence="1">
    <location>
        <begin position="5"/>
        <end position="42"/>
    </location>
</feature>
<evidence type="ECO:0000313" key="2">
    <source>
        <dbReference type="EMBL" id="GEN81780.1"/>
    </source>
</evidence>
<proteinExistence type="predicted"/>
<dbReference type="RefSeq" id="WP_281288347.1">
    <property type="nucleotide sequence ID" value="NZ_BJYL01000003.1"/>
</dbReference>
<gene>
    <name evidence="2" type="ORF">SLU01_00920</name>
</gene>
<accession>A0A511Z2W2</accession>
<keyword evidence="3" id="KW-1185">Reference proteome</keyword>
<comment type="caution">
    <text evidence="2">The sequence shown here is derived from an EMBL/GenBank/DDBJ whole genome shotgun (WGS) entry which is preliminary data.</text>
</comment>
<dbReference type="InterPro" id="IPR006842">
    <property type="entry name" value="Transposase_31"/>
</dbReference>
<organism evidence="2 3">
    <name type="scientific">Sporosarcina luteola</name>
    <dbReference type="NCBI Taxonomy" id="582850"/>
    <lineage>
        <taxon>Bacteria</taxon>
        <taxon>Bacillati</taxon>
        <taxon>Bacillota</taxon>
        <taxon>Bacilli</taxon>
        <taxon>Bacillales</taxon>
        <taxon>Caryophanaceae</taxon>
        <taxon>Sporosarcina</taxon>
    </lineage>
</organism>
<evidence type="ECO:0000259" key="1">
    <source>
        <dbReference type="Pfam" id="PF04754"/>
    </source>
</evidence>
<evidence type="ECO:0000313" key="3">
    <source>
        <dbReference type="Proteomes" id="UP000321901"/>
    </source>
</evidence>